<keyword evidence="2" id="KW-1185">Reference proteome</keyword>
<comment type="caution">
    <text evidence="1">The sequence shown here is derived from an EMBL/GenBank/DDBJ whole genome shotgun (WGS) entry which is preliminary data.</text>
</comment>
<gene>
    <name evidence="1" type="ORF">OHK93_007138</name>
</gene>
<reference evidence="1" key="1">
    <citation type="journal article" date="2023" name="Genome Biol. Evol.">
        <title>First Whole Genome Sequence and Flow Cytometry Genome Size Data for the Lichen-Forming Fungus Ramalina farinacea (Ascomycota).</title>
        <authorList>
            <person name="Llewellyn T."/>
            <person name="Mian S."/>
            <person name="Hill R."/>
            <person name="Leitch I.J."/>
            <person name="Gaya E."/>
        </authorList>
    </citation>
    <scope>NUCLEOTIDE SEQUENCE</scope>
    <source>
        <strain evidence="1">LIQ254RAFAR</strain>
    </source>
</reference>
<evidence type="ECO:0000313" key="1">
    <source>
        <dbReference type="EMBL" id="MDI1487865.1"/>
    </source>
</evidence>
<name>A0AA43QP64_9LECA</name>
<accession>A0AA43QP64</accession>
<dbReference type="EMBL" id="JAPUFD010000006">
    <property type="protein sequence ID" value="MDI1487865.1"/>
    <property type="molecule type" value="Genomic_DNA"/>
</dbReference>
<dbReference type="Proteomes" id="UP001161017">
    <property type="component" value="Unassembled WGS sequence"/>
</dbReference>
<proteinExistence type="predicted"/>
<evidence type="ECO:0000313" key="2">
    <source>
        <dbReference type="Proteomes" id="UP001161017"/>
    </source>
</evidence>
<dbReference type="Gene3D" id="3.90.180.10">
    <property type="entry name" value="Medium-chain alcohol dehydrogenases, catalytic domain"/>
    <property type="match status" value="1"/>
</dbReference>
<dbReference type="AlphaFoldDB" id="A0AA43QP64"/>
<dbReference type="Gene3D" id="3.40.50.720">
    <property type="entry name" value="NAD(P)-binding Rossmann-like Domain"/>
    <property type="match status" value="1"/>
</dbReference>
<organism evidence="1 2">
    <name type="scientific">Ramalina farinacea</name>
    <dbReference type="NCBI Taxonomy" id="258253"/>
    <lineage>
        <taxon>Eukaryota</taxon>
        <taxon>Fungi</taxon>
        <taxon>Dikarya</taxon>
        <taxon>Ascomycota</taxon>
        <taxon>Pezizomycotina</taxon>
        <taxon>Lecanoromycetes</taxon>
        <taxon>OSLEUM clade</taxon>
        <taxon>Lecanoromycetidae</taxon>
        <taxon>Lecanorales</taxon>
        <taxon>Lecanorineae</taxon>
        <taxon>Ramalinaceae</taxon>
        <taxon>Ramalina</taxon>
    </lineage>
</organism>
<sequence length="87" mass="9604">MDLVVKGLSVHGWPSGHAKNSEDAIAFAQKHGIKCLVEKFPLAKGNEAFDHMMNGKVRFRAVLTIILNPLLEHVGLPSRPNRMFSAL</sequence>
<protein>
    <submittedName>
        <fullName evidence="1">Uncharacterized protein</fullName>
    </submittedName>
</protein>